<keyword evidence="8 10" id="KW-0539">Nucleus</keyword>
<keyword evidence="13" id="KW-1185">Reference proteome</keyword>
<gene>
    <name evidence="10" type="primary">TRM5</name>
    <name evidence="12" type="ORF">NA57DRAFT_37668</name>
</gene>
<evidence type="ECO:0000256" key="8">
    <source>
        <dbReference type="ARBA" id="ARBA00023242"/>
    </source>
</evidence>
<feature type="domain" description="SAM-dependent methyltransferase TRM5/TYW2-type" evidence="11">
    <location>
        <begin position="135"/>
        <end position="456"/>
    </location>
</feature>
<evidence type="ECO:0000256" key="3">
    <source>
        <dbReference type="ARBA" id="ARBA00022603"/>
    </source>
</evidence>
<keyword evidence="6 10" id="KW-0819">tRNA processing</keyword>
<evidence type="ECO:0000313" key="13">
    <source>
        <dbReference type="Proteomes" id="UP000799772"/>
    </source>
</evidence>
<dbReference type="GO" id="GO:0002939">
    <property type="term" value="P:tRNA N1-guanine methylation"/>
    <property type="evidence" value="ECO:0007669"/>
    <property type="project" value="TreeGrafter"/>
</dbReference>
<reference evidence="12" key="1">
    <citation type="journal article" date="2020" name="Stud. Mycol.">
        <title>101 Dothideomycetes genomes: a test case for predicting lifestyles and emergence of pathogens.</title>
        <authorList>
            <person name="Haridas S."/>
            <person name="Albert R."/>
            <person name="Binder M."/>
            <person name="Bloem J."/>
            <person name="Labutti K."/>
            <person name="Salamov A."/>
            <person name="Andreopoulos B."/>
            <person name="Baker S."/>
            <person name="Barry K."/>
            <person name="Bills G."/>
            <person name="Bluhm B."/>
            <person name="Cannon C."/>
            <person name="Castanera R."/>
            <person name="Culley D."/>
            <person name="Daum C."/>
            <person name="Ezra D."/>
            <person name="Gonzalez J."/>
            <person name="Henrissat B."/>
            <person name="Kuo A."/>
            <person name="Liang C."/>
            <person name="Lipzen A."/>
            <person name="Lutzoni F."/>
            <person name="Magnuson J."/>
            <person name="Mondo S."/>
            <person name="Nolan M."/>
            <person name="Ohm R."/>
            <person name="Pangilinan J."/>
            <person name="Park H.-J."/>
            <person name="Ramirez L."/>
            <person name="Alfaro M."/>
            <person name="Sun H."/>
            <person name="Tritt A."/>
            <person name="Yoshinaga Y."/>
            <person name="Zwiers L.-H."/>
            <person name="Turgeon B."/>
            <person name="Goodwin S."/>
            <person name="Spatafora J."/>
            <person name="Crous P."/>
            <person name="Grigoriev I."/>
        </authorList>
    </citation>
    <scope>NUCLEOTIDE SEQUENCE</scope>
    <source>
        <strain evidence="12">CBS 133067</strain>
    </source>
</reference>
<evidence type="ECO:0000313" key="12">
    <source>
        <dbReference type="EMBL" id="KAF2099860.1"/>
    </source>
</evidence>
<dbReference type="GO" id="GO:0070901">
    <property type="term" value="P:mitochondrial tRNA methylation"/>
    <property type="evidence" value="ECO:0007669"/>
    <property type="project" value="TreeGrafter"/>
</dbReference>
<dbReference type="OrthoDB" id="408788at2759"/>
<evidence type="ECO:0000256" key="1">
    <source>
        <dbReference type="ARBA" id="ARBA00009775"/>
    </source>
</evidence>
<feature type="binding site" evidence="10">
    <location>
        <begin position="264"/>
        <end position="265"/>
    </location>
    <ligand>
        <name>S-adenosyl-L-methionine</name>
        <dbReference type="ChEBI" id="CHEBI:59789"/>
    </ligand>
</feature>
<comment type="function">
    <text evidence="10">Specifically methylates the N1 position of guanosine-37 in various cytoplasmic and mitochondrial tRNAs. Methylation is not dependent on the nature of the nucleoside 5' of the target nucleoside. This is the first step in the biosynthesis of wybutosine (yW), a modified base adjacent to the anticodon of tRNAs and required for accurate decoding.</text>
</comment>
<dbReference type="InterPro" id="IPR056744">
    <property type="entry name" value="TRM5/TYW2-like_N"/>
</dbReference>
<feature type="binding site" evidence="10">
    <location>
        <position position="226"/>
    </location>
    <ligand>
        <name>S-adenosyl-L-methionine</name>
        <dbReference type="ChEBI" id="CHEBI:59789"/>
    </ligand>
</feature>
<dbReference type="EMBL" id="ML978125">
    <property type="protein sequence ID" value="KAF2099860.1"/>
    <property type="molecule type" value="Genomic_DNA"/>
</dbReference>
<evidence type="ECO:0000256" key="7">
    <source>
        <dbReference type="ARBA" id="ARBA00023128"/>
    </source>
</evidence>
<dbReference type="Proteomes" id="UP000799772">
    <property type="component" value="Unassembled WGS sequence"/>
</dbReference>
<dbReference type="InterPro" id="IPR030382">
    <property type="entry name" value="MeTrfase_TRM5/TYW2"/>
</dbReference>
<comment type="subcellular location">
    <subcellularLocation>
        <location evidence="10">Mitochondrion matrix</location>
    </subcellularLocation>
    <subcellularLocation>
        <location evidence="10">Nucleus</location>
    </subcellularLocation>
    <subcellularLocation>
        <location evidence="10">Cytoplasm</location>
    </subcellularLocation>
    <text evidence="10">Predominantly in the mitochondria and in the nucleus.</text>
</comment>
<organism evidence="12 13">
    <name type="scientific">Rhizodiscina lignyota</name>
    <dbReference type="NCBI Taxonomy" id="1504668"/>
    <lineage>
        <taxon>Eukaryota</taxon>
        <taxon>Fungi</taxon>
        <taxon>Dikarya</taxon>
        <taxon>Ascomycota</taxon>
        <taxon>Pezizomycotina</taxon>
        <taxon>Dothideomycetes</taxon>
        <taxon>Pleosporomycetidae</taxon>
        <taxon>Aulographales</taxon>
        <taxon>Rhizodiscinaceae</taxon>
        <taxon>Rhizodiscina</taxon>
    </lineage>
</organism>
<feature type="binding site" evidence="10">
    <location>
        <begin position="292"/>
        <end position="293"/>
    </location>
    <ligand>
        <name>S-adenosyl-L-methionine</name>
        <dbReference type="ChEBI" id="CHEBI:59789"/>
    </ligand>
</feature>
<accession>A0A9P4IE02</accession>
<proteinExistence type="inferred from homology"/>
<keyword evidence="4 10" id="KW-0808">Transferase</keyword>
<comment type="similarity">
    <text evidence="1">Belongs to the class I-like SAM-binding methyltransferase superfamily. TRM5/TYW2 family.</text>
</comment>
<keyword evidence="5 10" id="KW-0949">S-adenosyl-L-methionine</keyword>
<dbReference type="PANTHER" id="PTHR23245:SF36">
    <property type="entry name" value="TRNA (GUANINE(37)-N1)-METHYLTRANSFERASE"/>
    <property type="match status" value="1"/>
</dbReference>
<dbReference type="AlphaFoldDB" id="A0A9P4IE02"/>
<dbReference type="PANTHER" id="PTHR23245">
    <property type="entry name" value="TRNA METHYLTRANSFERASE"/>
    <property type="match status" value="1"/>
</dbReference>
<dbReference type="SUPFAM" id="SSF53335">
    <property type="entry name" value="S-adenosyl-L-methionine-dependent methyltransferases"/>
    <property type="match status" value="1"/>
</dbReference>
<dbReference type="Gene3D" id="3.30.300.110">
    <property type="entry name" value="Met-10+ protein-like domains"/>
    <property type="match status" value="1"/>
</dbReference>
<dbReference type="GO" id="GO:0005634">
    <property type="term" value="C:nucleus"/>
    <property type="evidence" value="ECO:0007669"/>
    <property type="project" value="UniProtKB-SubCell"/>
</dbReference>
<evidence type="ECO:0000256" key="9">
    <source>
        <dbReference type="ARBA" id="ARBA00047783"/>
    </source>
</evidence>
<sequence length="463" mass="53143">MRPPVNRAMRTLDRAFFRRQIPIAAARIANNKDISSFRHRLQKSEDAFVMERLSSIRPDPNAEIAQKGQKCLLLRPGLKVDDPSTWSPTIQELVEQTKIKIIPYNLELDYDYWTYYDIISSVLPEDELDEIPSGFNVAGHIAHLNLRDHSLPYKHLIAQVILDKNPQIKTVINKIQNVGEENEYRTFAYEVLAGPDDLNVEIKEEECIFRFDYSKVYWNSRLNTEHHRLTELFKEGEAVCDVMAGVGPFAVPAGKKNAFVWANDLNPDSYSYLVDAIQRNKVWNFVQAFNEDGREFIRTATARLYAENSSRTVTLGEKPIKRMSKSVVKEANSPIPPAKVLHQPKTFSHFVMNLPATAITFLPSFIGLYSSLFPDYSTSSSNHPDLPLPMIHVHTFGLKPENKRDDNTEEEIRICEEVSKQLGTDIKRTDPEVIIHDVRDVAPKKRMFCASFRLPEEVAWRKV</sequence>
<feature type="binding site" evidence="10">
    <location>
        <position position="353"/>
    </location>
    <ligand>
        <name>S-adenosyl-L-methionine</name>
        <dbReference type="ChEBI" id="CHEBI:59789"/>
    </ligand>
</feature>
<dbReference type="Pfam" id="PF25133">
    <property type="entry name" value="TYW2_N_2"/>
    <property type="match status" value="1"/>
</dbReference>
<dbReference type="InterPro" id="IPR029063">
    <property type="entry name" value="SAM-dependent_MTases_sf"/>
</dbReference>
<evidence type="ECO:0000256" key="5">
    <source>
        <dbReference type="ARBA" id="ARBA00022691"/>
    </source>
</evidence>
<comment type="similarity">
    <text evidence="10">Belongs to the TRM5 / TYW2 family.</text>
</comment>
<evidence type="ECO:0000256" key="4">
    <source>
        <dbReference type="ARBA" id="ARBA00022679"/>
    </source>
</evidence>
<protein>
    <recommendedName>
        <fullName evidence="10">tRNA (guanine(37)-N1)-methyltransferase</fullName>
        <ecNumber evidence="10">2.1.1.228</ecNumber>
    </recommendedName>
    <alternativeName>
        <fullName evidence="10">M1G-methyltransferase</fullName>
    </alternativeName>
    <alternativeName>
        <fullName evidence="10">tRNA [GM37] methyltransferase</fullName>
    </alternativeName>
    <alternativeName>
        <fullName evidence="10">tRNA methyltransferase 5</fullName>
    </alternativeName>
</protein>
<dbReference type="HAMAP" id="MF_03152">
    <property type="entry name" value="TRM5"/>
    <property type="match status" value="1"/>
</dbReference>
<dbReference type="GO" id="GO:0052906">
    <property type="term" value="F:tRNA (guanine(37)-N1)-methyltransferase activity"/>
    <property type="evidence" value="ECO:0007669"/>
    <property type="project" value="UniProtKB-UniRule"/>
</dbReference>
<dbReference type="EC" id="2.1.1.228" evidence="10"/>
<dbReference type="GO" id="GO:0005759">
    <property type="term" value="C:mitochondrial matrix"/>
    <property type="evidence" value="ECO:0007669"/>
    <property type="project" value="UniProtKB-SubCell"/>
</dbReference>
<dbReference type="PROSITE" id="PS51684">
    <property type="entry name" value="SAM_MT_TRM5_TYW2"/>
    <property type="match status" value="1"/>
</dbReference>
<evidence type="ECO:0000256" key="6">
    <source>
        <dbReference type="ARBA" id="ARBA00022694"/>
    </source>
</evidence>
<keyword evidence="3 10" id="KW-0489">Methyltransferase</keyword>
<dbReference type="InterPro" id="IPR025792">
    <property type="entry name" value="tRNA_Gua_MeTrfase_euk"/>
</dbReference>
<dbReference type="InterPro" id="IPR056743">
    <property type="entry name" value="TRM5-TYW2-like_MTfase"/>
</dbReference>
<evidence type="ECO:0000256" key="10">
    <source>
        <dbReference type="HAMAP-Rule" id="MF_03152"/>
    </source>
</evidence>
<comment type="catalytic activity">
    <reaction evidence="9 10">
        <text>guanosine(37) in tRNA + S-adenosyl-L-methionine = N(1)-methylguanosine(37) in tRNA + S-adenosyl-L-homocysteine + H(+)</text>
        <dbReference type="Rhea" id="RHEA:36899"/>
        <dbReference type="Rhea" id="RHEA-COMP:10145"/>
        <dbReference type="Rhea" id="RHEA-COMP:10147"/>
        <dbReference type="ChEBI" id="CHEBI:15378"/>
        <dbReference type="ChEBI" id="CHEBI:57856"/>
        <dbReference type="ChEBI" id="CHEBI:59789"/>
        <dbReference type="ChEBI" id="CHEBI:73542"/>
        <dbReference type="ChEBI" id="CHEBI:74269"/>
        <dbReference type="EC" id="2.1.1.228"/>
    </reaction>
</comment>
<evidence type="ECO:0000259" key="11">
    <source>
        <dbReference type="PROSITE" id="PS51684"/>
    </source>
</evidence>
<dbReference type="Gene3D" id="3.40.50.150">
    <property type="entry name" value="Vaccinia Virus protein VP39"/>
    <property type="match status" value="1"/>
</dbReference>
<evidence type="ECO:0000256" key="2">
    <source>
        <dbReference type="ARBA" id="ARBA00022490"/>
    </source>
</evidence>
<comment type="subunit">
    <text evidence="10">Monomer.</text>
</comment>
<name>A0A9P4IE02_9PEZI</name>
<dbReference type="Pfam" id="PF02475">
    <property type="entry name" value="TRM5-TYW2_MTfase"/>
    <property type="match status" value="1"/>
</dbReference>
<keyword evidence="2 10" id="KW-0963">Cytoplasm</keyword>
<dbReference type="FunFam" id="3.30.300.110:FF:000001">
    <property type="entry name" value="tRNA (guanine(37)-N1)-methyltransferase"/>
    <property type="match status" value="1"/>
</dbReference>
<comment type="caution">
    <text evidence="12">The sequence shown here is derived from an EMBL/GenBank/DDBJ whole genome shotgun (WGS) entry which is preliminary data.</text>
</comment>
<keyword evidence="7 10" id="KW-0496">Mitochondrion</keyword>